<comment type="caution">
    <text evidence="2">The sequence shown here is derived from an EMBL/GenBank/DDBJ whole genome shotgun (WGS) entry which is preliminary data.</text>
</comment>
<evidence type="ECO:0000256" key="1">
    <source>
        <dbReference type="SAM" id="MobiDB-lite"/>
    </source>
</evidence>
<gene>
    <name evidence="2" type="ORF">BaRGS_00016230</name>
</gene>
<accession>A0ABD0L0I0</accession>
<protein>
    <submittedName>
        <fullName evidence="2">Uncharacterized protein</fullName>
    </submittedName>
</protein>
<evidence type="ECO:0000313" key="2">
    <source>
        <dbReference type="EMBL" id="KAK7492564.1"/>
    </source>
</evidence>
<feature type="region of interest" description="Disordered" evidence="1">
    <location>
        <begin position="1"/>
        <end position="25"/>
    </location>
</feature>
<proteinExistence type="predicted"/>
<sequence>MRSKQYEMSERGSDHTAVGYRTGRLDSHMPRSLPYWTGSLSHYKRNQLETSITRFMDTWKTKTSVLLCGTPFETRRDANHVEIMPGNTPYAARMNSFRQQP</sequence>
<feature type="compositionally biased region" description="Basic and acidic residues" evidence="1">
    <location>
        <begin position="1"/>
        <end position="14"/>
    </location>
</feature>
<reference evidence="2 3" key="1">
    <citation type="journal article" date="2023" name="Sci. Data">
        <title>Genome assembly of the Korean intertidal mud-creeper Batillaria attramentaria.</title>
        <authorList>
            <person name="Patra A.K."/>
            <person name="Ho P.T."/>
            <person name="Jun S."/>
            <person name="Lee S.J."/>
            <person name="Kim Y."/>
            <person name="Won Y.J."/>
        </authorList>
    </citation>
    <scope>NUCLEOTIDE SEQUENCE [LARGE SCALE GENOMIC DNA]</scope>
    <source>
        <strain evidence="2">Wonlab-2016</strain>
    </source>
</reference>
<keyword evidence="3" id="KW-1185">Reference proteome</keyword>
<dbReference type="Proteomes" id="UP001519460">
    <property type="component" value="Unassembled WGS sequence"/>
</dbReference>
<dbReference type="AlphaFoldDB" id="A0ABD0L0I0"/>
<dbReference type="EMBL" id="JACVVK020000102">
    <property type="protein sequence ID" value="KAK7492564.1"/>
    <property type="molecule type" value="Genomic_DNA"/>
</dbReference>
<evidence type="ECO:0000313" key="3">
    <source>
        <dbReference type="Proteomes" id="UP001519460"/>
    </source>
</evidence>
<organism evidence="2 3">
    <name type="scientific">Batillaria attramentaria</name>
    <dbReference type="NCBI Taxonomy" id="370345"/>
    <lineage>
        <taxon>Eukaryota</taxon>
        <taxon>Metazoa</taxon>
        <taxon>Spiralia</taxon>
        <taxon>Lophotrochozoa</taxon>
        <taxon>Mollusca</taxon>
        <taxon>Gastropoda</taxon>
        <taxon>Caenogastropoda</taxon>
        <taxon>Sorbeoconcha</taxon>
        <taxon>Cerithioidea</taxon>
        <taxon>Batillariidae</taxon>
        <taxon>Batillaria</taxon>
    </lineage>
</organism>
<name>A0ABD0L0I0_9CAEN</name>